<dbReference type="PANTHER" id="PTHR43741:SF4">
    <property type="entry name" value="FMN-DEPENDENT NADH:QUINONE OXIDOREDUCTASE"/>
    <property type="match status" value="1"/>
</dbReference>
<evidence type="ECO:0000313" key="9">
    <source>
        <dbReference type="Proteomes" id="UP000009230"/>
    </source>
</evidence>
<protein>
    <recommendedName>
        <fullName evidence="6">FMN dependent NADH:quinone oxidoreductase</fullName>
        <ecNumber evidence="6">1.6.5.-</ecNumber>
    </recommendedName>
    <alternativeName>
        <fullName evidence="6">Azo-dye reductase</fullName>
    </alternativeName>
    <alternativeName>
        <fullName evidence="6">FMN-dependent NADH-azo compound oxidoreductase</fullName>
    </alternativeName>
    <alternativeName>
        <fullName evidence="6">FMN-dependent NADH-azoreductase</fullName>
        <ecNumber evidence="6">1.7.1.17</ecNumber>
    </alternativeName>
</protein>
<evidence type="ECO:0000256" key="6">
    <source>
        <dbReference type="HAMAP-Rule" id="MF_01216"/>
    </source>
</evidence>
<dbReference type="STRING" id="491952.Mar181_2918"/>
<comment type="catalytic activity">
    <reaction evidence="5">
        <text>N,N-dimethyl-1,4-phenylenediamine + anthranilate + 2 NAD(+) = 2-(4-dimethylaminophenyl)diazenylbenzoate + 2 NADH + 2 H(+)</text>
        <dbReference type="Rhea" id="RHEA:55872"/>
        <dbReference type="ChEBI" id="CHEBI:15378"/>
        <dbReference type="ChEBI" id="CHEBI:15783"/>
        <dbReference type="ChEBI" id="CHEBI:16567"/>
        <dbReference type="ChEBI" id="CHEBI:57540"/>
        <dbReference type="ChEBI" id="CHEBI:57945"/>
        <dbReference type="ChEBI" id="CHEBI:71579"/>
        <dbReference type="EC" id="1.7.1.17"/>
    </reaction>
    <physiologicalReaction direction="right-to-left" evidence="5">
        <dbReference type="Rhea" id="RHEA:55874"/>
    </physiologicalReaction>
</comment>
<dbReference type="OrthoDB" id="9787136at2"/>
<dbReference type="InterPro" id="IPR029039">
    <property type="entry name" value="Flavoprotein-like_sf"/>
</dbReference>
<reference evidence="8 9" key="1">
    <citation type="journal article" date="2012" name="Stand. Genomic Sci.">
        <title>Complete genome sequence of Marinomonas posidonica type strain (IVIA-Po-181(T)).</title>
        <authorList>
            <person name="Lucas-Elio P."/>
            <person name="Goodwin L."/>
            <person name="Woyke T."/>
            <person name="Pitluck S."/>
            <person name="Nolan M."/>
            <person name="Kyrpides N.C."/>
            <person name="Detter J.C."/>
            <person name="Copeland A."/>
            <person name="Lu M."/>
            <person name="Bruce D."/>
            <person name="Detter C."/>
            <person name="Tapia R."/>
            <person name="Han S."/>
            <person name="Land M.L."/>
            <person name="Ivanova N."/>
            <person name="Mikhailova N."/>
            <person name="Johnston A.W."/>
            <person name="Sanchez-Amat A."/>
        </authorList>
    </citation>
    <scope>NUCLEOTIDE SEQUENCE [LARGE SCALE GENOMIC DNA]</scope>
    <source>
        <strain evidence="9">CECT 7376 / NCIMB 14433 / IVIA-Po-181</strain>
    </source>
</reference>
<accession>F6D0R5</accession>
<dbReference type="AlphaFoldDB" id="F6D0R5"/>
<dbReference type="PANTHER" id="PTHR43741">
    <property type="entry name" value="FMN-DEPENDENT NADH-AZOREDUCTASE 1"/>
    <property type="match status" value="1"/>
</dbReference>
<comment type="subunit">
    <text evidence="6">Homodimer.</text>
</comment>
<gene>
    <name evidence="6" type="primary">azoR</name>
    <name evidence="8" type="ordered locus">Mar181_2918</name>
</gene>
<dbReference type="Gene3D" id="3.40.50.360">
    <property type="match status" value="1"/>
</dbReference>
<dbReference type="Proteomes" id="UP000009230">
    <property type="component" value="Chromosome"/>
</dbReference>
<evidence type="ECO:0000313" key="8">
    <source>
        <dbReference type="EMBL" id="AEF55947.1"/>
    </source>
</evidence>
<comment type="function">
    <text evidence="6">Also exhibits azoreductase activity. Catalyzes the reductive cleavage of the azo bond in aromatic azo compounds to the corresponding amines.</text>
</comment>
<comment type="cofactor">
    <cofactor evidence="6">
        <name>FMN</name>
        <dbReference type="ChEBI" id="CHEBI:58210"/>
    </cofactor>
    <text evidence="6">Binds 1 FMN per subunit.</text>
</comment>
<feature type="binding site" evidence="6">
    <location>
        <begin position="23"/>
        <end position="25"/>
    </location>
    <ligand>
        <name>FMN</name>
        <dbReference type="ChEBI" id="CHEBI:58210"/>
    </ligand>
</feature>
<evidence type="ECO:0000256" key="4">
    <source>
        <dbReference type="ARBA" id="ARBA00023027"/>
    </source>
</evidence>
<comment type="function">
    <text evidence="6">Quinone reductase that provides resistance to thiol-specific stress caused by electrophilic quinones.</text>
</comment>
<sequence>MNNILHIDSSVRFSENESLSHRSISKSLGQHFIQTWMKKNNSIKVVYRDLASNPPEYLSVDWLAAAFTEEVERSELQRSVLKQSDAYYEEVKQADLILITAPMHNYGMPAVLKAWFDQILRLNHTFTFDLKRGDFPIEPMLFRKVLVLLTSTGEFGFQAGGVREEMNHLGPHVKQLGRYLGAESFYEIGSEFQEFKDVRHQKSIAKAREQIESLVVDLLGK</sequence>
<organism evidence="8 9">
    <name type="scientific">Marinomonas posidonica (strain CECT 7376 / NCIMB 14433 / IVIA-Po-181)</name>
    <dbReference type="NCBI Taxonomy" id="491952"/>
    <lineage>
        <taxon>Bacteria</taxon>
        <taxon>Pseudomonadati</taxon>
        <taxon>Pseudomonadota</taxon>
        <taxon>Gammaproteobacteria</taxon>
        <taxon>Oceanospirillales</taxon>
        <taxon>Oceanospirillaceae</taxon>
        <taxon>Marinomonas</taxon>
    </lineage>
</organism>
<dbReference type="GO" id="GO:0010181">
    <property type="term" value="F:FMN binding"/>
    <property type="evidence" value="ECO:0007669"/>
    <property type="project" value="UniProtKB-UniRule"/>
</dbReference>
<dbReference type="SUPFAM" id="SSF52218">
    <property type="entry name" value="Flavoproteins"/>
    <property type="match status" value="1"/>
</dbReference>
<dbReference type="EMBL" id="CP002771">
    <property type="protein sequence ID" value="AEF55947.1"/>
    <property type="molecule type" value="Genomic_DNA"/>
</dbReference>
<keyword evidence="3 6" id="KW-0560">Oxidoreductase</keyword>
<dbReference type="EC" id="1.7.1.17" evidence="6"/>
<dbReference type="InterPro" id="IPR023048">
    <property type="entry name" value="NADH:quinone_OxRdtase_FMN_depd"/>
</dbReference>
<comment type="catalytic activity">
    <reaction evidence="6">
        <text>2 a quinone + NADH + H(+) = 2 a 1,4-benzosemiquinone + NAD(+)</text>
        <dbReference type="Rhea" id="RHEA:65952"/>
        <dbReference type="ChEBI" id="CHEBI:15378"/>
        <dbReference type="ChEBI" id="CHEBI:57540"/>
        <dbReference type="ChEBI" id="CHEBI:57945"/>
        <dbReference type="ChEBI" id="CHEBI:132124"/>
        <dbReference type="ChEBI" id="CHEBI:134225"/>
    </reaction>
</comment>
<comment type="similarity">
    <text evidence="6">Belongs to the azoreductase type 1 family.</text>
</comment>
<feature type="domain" description="Flavodoxin-like fold" evidence="7">
    <location>
        <begin position="3"/>
        <end position="213"/>
    </location>
</feature>
<dbReference type="RefSeq" id="WP_013797418.1">
    <property type="nucleotide sequence ID" value="NC_015559.1"/>
</dbReference>
<evidence type="ECO:0000256" key="1">
    <source>
        <dbReference type="ARBA" id="ARBA00022630"/>
    </source>
</evidence>
<keyword evidence="9" id="KW-1185">Reference proteome</keyword>
<comment type="caution">
    <text evidence="6">Lacks conserved residue(s) required for the propagation of feature annotation.</text>
</comment>
<name>F6D0R5_MARPP</name>
<feature type="binding site" evidence="6">
    <location>
        <position position="10"/>
    </location>
    <ligand>
        <name>FMN</name>
        <dbReference type="ChEBI" id="CHEBI:58210"/>
    </ligand>
</feature>
<dbReference type="Pfam" id="PF02525">
    <property type="entry name" value="Flavodoxin_2"/>
    <property type="match status" value="1"/>
</dbReference>
<keyword evidence="4 6" id="KW-0520">NAD</keyword>
<dbReference type="EC" id="1.6.5.-" evidence="6"/>
<dbReference type="GO" id="GO:0016655">
    <property type="term" value="F:oxidoreductase activity, acting on NAD(P)H, quinone or similar compound as acceptor"/>
    <property type="evidence" value="ECO:0007669"/>
    <property type="project" value="InterPro"/>
</dbReference>
<keyword evidence="2 6" id="KW-0288">FMN</keyword>
<dbReference type="GO" id="GO:0016652">
    <property type="term" value="F:oxidoreductase activity, acting on NAD(P)H as acceptor"/>
    <property type="evidence" value="ECO:0007669"/>
    <property type="project" value="UniProtKB-UniRule"/>
</dbReference>
<evidence type="ECO:0000259" key="7">
    <source>
        <dbReference type="Pfam" id="PF02525"/>
    </source>
</evidence>
<keyword evidence="1 6" id="KW-0285">Flavoprotein</keyword>
<dbReference type="HAMAP" id="MF_01216">
    <property type="entry name" value="Azoreductase_type1"/>
    <property type="match status" value="1"/>
</dbReference>
<evidence type="ECO:0000256" key="2">
    <source>
        <dbReference type="ARBA" id="ARBA00022643"/>
    </source>
</evidence>
<dbReference type="GO" id="GO:0009055">
    <property type="term" value="F:electron transfer activity"/>
    <property type="evidence" value="ECO:0007669"/>
    <property type="project" value="UniProtKB-UniRule"/>
</dbReference>
<dbReference type="InterPro" id="IPR003680">
    <property type="entry name" value="Flavodoxin_fold"/>
</dbReference>
<dbReference type="InterPro" id="IPR050104">
    <property type="entry name" value="FMN-dep_NADH:Q_OxRdtase_AzoR1"/>
</dbReference>
<evidence type="ECO:0000256" key="3">
    <source>
        <dbReference type="ARBA" id="ARBA00023002"/>
    </source>
</evidence>
<proteinExistence type="inferred from homology"/>
<dbReference type="HOGENOM" id="CLU_088964_0_3_6"/>
<dbReference type="eggNOG" id="COG1182">
    <property type="taxonomic scope" value="Bacteria"/>
</dbReference>
<evidence type="ECO:0000256" key="5">
    <source>
        <dbReference type="ARBA" id="ARBA00048542"/>
    </source>
</evidence>
<dbReference type="KEGG" id="mpc:Mar181_2918"/>